<proteinExistence type="inferred from homology"/>
<keyword evidence="7" id="KW-0998">Cell outer membrane</keyword>
<gene>
    <name evidence="9" type="ORF">GCM10011323_12280</name>
</gene>
<keyword evidence="4" id="KW-0812">Transmembrane</keyword>
<keyword evidence="3" id="KW-1134">Transmembrane beta strand</keyword>
<dbReference type="EMBL" id="BMFP01000002">
    <property type="protein sequence ID" value="GGG09287.1"/>
    <property type="molecule type" value="Genomic_DNA"/>
</dbReference>
<reference evidence="10" key="1">
    <citation type="journal article" date="2019" name="Int. J. Syst. Evol. Microbiol.">
        <title>The Global Catalogue of Microorganisms (GCM) 10K type strain sequencing project: providing services to taxonomists for standard genome sequencing and annotation.</title>
        <authorList>
            <consortium name="The Broad Institute Genomics Platform"/>
            <consortium name="The Broad Institute Genome Sequencing Center for Infectious Disease"/>
            <person name="Wu L."/>
            <person name="Ma J."/>
        </authorList>
    </citation>
    <scope>NUCLEOTIDE SEQUENCE [LARGE SCALE GENOMIC DNA]</scope>
    <source>
        <strain evidence="10">CGMCC 1.12749</strain>
    </source>
</reference>
<dbReference type="PANTHER" id="PTHR35093:SF8">
    <property type="entry name" value="OUTER MEMBRANE PROTEIN NMB0088-RELATED"/>
    <property type="match status" value="1"/>
</dbReference>
<dbReference type="PANTHER" id="PTHR35093">
    <property type="entry name" value="OUTER MEMBRANE PROTEIN NMB0088-RELATED"/>
    <property type="match status" value="1"/>
</dbReference>
<comment type="caution">
    <text evidence="9">The sequence shown here is derived from an EMBL/GenBank/DDBJ whole genome shotgun (WGS) entry which is preliminary data.</text>
</comment>
<evidence type="ECO:0000256" key="3">
    <source>
        <dbReference type="ARBA" id="ARBA00022452"/>
    </source>
</evidence>
<keyword evidence="9" id="KW-0675">Receptor</keyword>
<evidence type="ECO:0000256" key="4">
    <source>
        <dbReference type="ARBA" id="ARBA00022692"/>
    </source>
</evidence>
<evidence type="ECO:0000256" key="2">
    <source>
        <dbReference type="ARBA" id="ARBA00008163"/>
    </source>
</evidence>
<sequence>MKFSKIVSASLALMLGWGGTAFAQNETDALRYTRLGLTGSARIQGIGGAQTALGADISTIASNPAGLGMFRRSEFSFSLGQQSANVGTFSNVGKASEQEGRFVIPQMGVVIPSRMGNEDSDWKGVTFGIGFTRLNNFNQIFSYQNTSEPPNTIVDYFGDLANNRQLRAGETLLSNLDAEYDAGFQTLSGLAYGTYLVDVFEDANGKQFAEGLYTFGNSNQQERVQRSGSQSQIDIGAGTSYRDKIYLGASMGIVTTDFKQESLFQESGNYVATFDENGNPDVEGPYSLGLRDEFRSRGTGINLKLGLIARPTDALRLGVTLQTPTVYQFSDSYQSSLTATTLNPTTFQPESISESTFPGEFDYKLTTPLRATGGVAFFINKYGFITGDLEYVNYGNMRYSERDDMNSSSDYFSGINTRIENTFQSAINYRIGAEGRYEVFRVRAGYAHTGNPYNSSDIDGSVSTYTLGAGVRLKKFYLDAAYASSKLETPYSPYTFSSGSGEPIIDIEDKLNTVMVTFGYNF</sequence>
<name>A0ABQ1W128_9BACT</name>
<evidence type="ECO:0000256" key="8">
    <source>
        <dbReference type="SAM" id="SignalP"/>
    </source>
</evidence>
<dbReference type="SUPFAM" id="SSF56935">
    <property type="entry name" value="Porins"/>
    <property type="match status" value="1"/>
</dbReference>
<feature type="signal peptide" evidence="8">
    <location>
        <begin position="1"/>
        <end position="23"/>
    </location>
</feature>
<comment type="subcellular location">
    <subcellularLocation>
        <location evidence="1">Cell outer membrane</location>
        <topology evidence="1">Multi-pass membrane protein</topology>
    </subcellularLocation>
</comment>
<dbReference type="Gene3D" id="2.40.160.60">
    <property type="entry name" value="Outer membrane protein transport protein (OMPP1/FadL/TodX)"/>
    <property type="match status" value="1"/>
</dbReference>
<protein>
    <submittedName>
        <fullName evidence="9">Hemin receptor</fullName>
    </submittedName>
</protein>
<feature type="chain" id="PRO_5047284099" evidence="8">
    <location>
        <begin position="24"/>
        <end position="522"/>
    </location>
</feature>
<evidence type="ECO:0000313" key="10">
    <source>
        <dbReference type="Proteomes" id="UP000634043"/>
    </source>
</evidence>
<accession>A0ABQ1W128</accession>
<dbReference type="InterPro" id="IPR005017">
    <property type="entry name" value="OMPP1/FadL/TodX"/>
</dbReference>
<dbReference type="RefSeq" id="WP_188500648.1">
    <property type="nucleotide sequence ID" value="NZ_BMFP01000002.1"/>
</dbReference>
<evidence type="ECO:0000313" key="9">
    <source>
        <dbReference type="EMBL" id="GGG09287.1"/>
    </source>
</evidence>
<comment type="similarity">
    <text evidence="2">Belongs to the OmpP1/FadL family.</text>
</comment>
<evidence type="ECO:0000256" key="5">
    <source>
        <dbReference type="ARBA" id="ARBA00022729"/>
    </source>
</evidence>
<keyword evidence="6" id="KW-0472">Membrane</keyword>
<evidence type="ECO:0000256" key="1">
    <source>
        <dbReference type="ARBA" id="ARBA00004571"/>
    </source>
</evidence>
<evidence type="ECO:0000256" key="7">
    <source>
        <dbReference type="ARBA" id="ARBA00023237"/>
    </source>
</evidence>
<evidence type="ECO:0000256" key="6">
    <source>
        <dbReference type="ARBA" id="ARBA00023136"/>
    </source>
</evidence>
<keyword evidence="10" id="KW-1185">Reference proteome</keyword>
<organism evidence="9 10">
    <name type="scientific">Pontibacter amylolyticus</name>
    <dbReference type="NCBI Taxonomy" id="1424080"/>
    <lineage>
        <taxon>Bacteria</taxon>
        <taxon>Pseudomonadati</taxon>
        <taxon>Bacteroidota</taxon>
        <taxon>Cytophagia</taxon>
        <taxon>Cytophagales</taxon>
        <taxon>Hymenobacteraceae</taxon>
        <taxon>Pontibacter</taxon>
    </lineage>
</organism>
<keyword evidence="5 8" id="KW-0732">Signal</keyword>
<dbReference type="Proteomes" id="UP000634043">
    <property type="component" value="Unassembled WGS sequence"/>
</dbReference>